<comment type="caution">
    <text evidence="1">The sequence shown here is derived from an EMBL/GenBank/DDBJ whole genome shotgun (WGS) entry which is preliminary data.</text>
</comment>
<evidence type="ECO:0000313" key="1">
    <source>
        <dbReference type="EMBL" id="MBC9714418.1"/>
    </source>
</evidence>
<dbReference type="EMBL" id="JACTVJ010000007">
    <property type="protein sequence ID" value="MBC9714418.1"/>
    <property type="molecule type" value="Genomic_DNA"/>
</dbReference>
<dbReference type="Proteomes" id="UP000642284">
    <property type="component" value="Unassembled WGS sequence"/>
</dbReference>
<dbReference type="SUPFAM" id="SSF53756">
    <property type="entry name" value="UDP-Glycosyltransferase/glycogen phosphorylase"/>
    <property type="match status" value="1"/>
</dbReference>
<proteinExistence type="predicted"/>
<sequence length="370" mass="39989">MSGRRVALVLPYLTAYRMPFLDRLRQELAGSRIELTIAHGAATGLVAARKDQLALPGAVPLRQRVLRAAGRELIWHGGVGALARSHDALIVPQSLHHLRVYPLLARRPTRIGLWGHGHTHVSAHGRPEQWAKARLTRRADWFFAYTEAGGAYAERAGLPAGRVTVVQNSLDTTALADARDRVTESEVRELRARHGLTSGLTGLYIGGLDALKRIGFLLSAAERIAEQLPGFRLLVAGDGAERALVEACPAAVYVGTADTAAKARLGAVADAMLVPGAVGLCAVDSFALRTPLVTTPWAYHGPEFGYLEHGRNALVVQDDAYAREVAELLCRPRELARLRRAGRCDAGRYTVEAMAQRFAHGIEGLLTHGT</sequence>
<name>A0ABR7SJC6_9ACTN</name>
<dbReference type="CDD" id="cd03801">
    <property type="entry name" value="GT4_PimA-like"/>
    <property type="match status" value="1"/>
</dbReference>
<dbReference type="RefSeq" id="WP_187814851.1">
    <property type="nucleotide sequence ID" value="NZ_JACTVJ010000007.1"/>
</dbReference>
<organism evidence="1 2">
    <name type="scientific">Streptomyces polyasparticus</name>
    <dbReference type="NCBI Taxonomy" id="2767826"/>
    <lineage>
        <taxon>Bacteria</taxon>
        <taxon>Bacillati</taxon>
        <taxon>Actinomycetota</taxon>
        <taxon>Actinomycetes</taxon>
        <taxon>Kitasatosporales</taxon>
        <taxon>Streptomycetaceae</taxon>
        <taxon>Streptomyces</taxon>
    </lineage>
</organism>
<dbReference type="PANTHER" id="PTHR45947">
    <property type="entry name" value="SULFOQUINOVOSYL TRANSFERASE SQD2"/>
    <property type="match status" value="1"/>
</dbReference>
<dbReference type="Pfam" id="PF13692">
    <property type="entry name" value="Glyco_trans_1_4"/>
    <property type="match status" value="1"/>
</dbReference>
<dbReference type="Gene3D" id="3.40.50.2000">
    <property type="entry name" value="Glycogen Phosphorylase B"/>
    <property type="match status" value="2"/>
</dbReference>
<reference evidence="1 2" key="1">
    <citation type="submission" date="2020-08" db="EMBL/GenBank/DDBJ databases">
        <title>Genemic of Streptomyces polyaspartic.</title>
        <authorList>
            <person name="Liu W."/>
        </authorList>
    </citation>
    <scope>NUCLEOTIDE SEQUENCE [LARGE SCALE GENOMIC DNA]</scope>
    <source>
        <strain evidence="1 2">TRM66268-LWL</strain>
    </source>
</reference>
<gene>
    <name evidence="1" type="ORF">H9Y04_17810</name>
</gene>
<evidence type="ECO:0000313" key="2">
    <source>
        <dbReference type="Proteomes" id="UP000642284"/>
    </source>
</evidence>
<accession>A0ABR7SJC6</accession>
<dbReference type="PANTHER" id="PTHR45947:SF3">
    <property type="entry name" value="SULFOQUINOVOSYL TRANSFERASE SQD2"/>
    <property type="match status" value="1"/>
</dbReference>
<keyword evidence="2" id="KW-1185">Reference proteome</keyword>
<dbReference type="InterPro" id="IPR050194">
    <property type="entry name" value="Glycosyltransferase_grp1"/>
</dbReference>
<protein>
    <submittedName>
        <fullName evidence="1">Glycosyltransferase family 4 protein</fullName>
    </submittedName>
</protein>